<organism evidence="20 21">
    <name type="scientific">Legionella tucsonensis</name>
    <dbReference type="NCBI Taxonomy" id="40335"/>
    <lineage>
        <taxon>Bacteria</taxon>
        <taxon>Pseudomonadati</taxon>
        <taxon>Pseudomonadota</taxon>
        <taxon>Gammaproteobacteria</taxon>
        <taxon>Legionellales</taxon>
        <taxon>Legionellaceae</taxon>
        <taxon>Legionella</taxon>
    </lineage>
</organism>
<comment type="function">
    <text evidence="17 18">Catalyzes the last two sequential reactions in the de novo biosynthetic pathway for UDP-N-acetylglucosamine (UDP-GlcNAc). The C-terminal domain catalyzes the transfer of acetyl group from acetyl coenzyme A to glucosamine-1-phosphate (GlcN-1-P) to produce N-acetylglucosamine-1-phosphate (GlcNAc-1-P), which is converted into UDP-GlcNAc by the transfer of uridine 5-monophosphate (from uridine 5-triphosphate), a reaction catalyzed by the N-terminal domain.</text>
</comment>
<dbReference type="InterPro" id="IPR011004">
    <property type="entry name" value="Trimer_LpxA-like_sf"/>
</dbReference>
<feature type="region of interest" description="Pyrophosphorylase" evidence="18">
    <location>
        <begin position="1"/>
        <end position="232"/>
    </location>
</feature>
<comment type="pathway">
    <text evidence="18">Nucleotide-sugar biosynthesis; UDP-N-acetyl-alpha-D-glucosamine biosynthesis; UDP-N-acetyl-alpha-D-glucosamine from N-acetyl-alpha-D-glucosamine 1-phosphate: step 1/1.</text>
</comment>
<dbReference type="GO" id="GO:0019134">
    <property type="term" value="F:glucosamine-1-phosphate N-acetyltransferase activity"/>
    <property type="evidence" value="ECO:0007669"/>
    <property type="project" value="UniProtKB-UniRule"/>
</dbReference>
<evidence type="ECO:0000256" key="18">
    <source>
        <dbReference type="HAMAP-Rule" id="MF_01631"/>
    </source>
</evidence>
<dbReference type="PANTHER" id="PTHR43584">
    <property type="entry name" value="NUCLEOTIDYL TRANSFERASE"/>
    <property type="match status" value="1"/>
</dbReference>
<feature type="binding site" evidence="18">
    <location>
        <position position="230"/>
    </location>
    <ligand>
        <name>Mg(2+)</name>
        <dbReference type="ChEBI" id="CHEBI:18420"/>
    </ligand>
</feature>
<dbReference type="GO" id="GO:0003977">
    <property type="term" value="F:UDP-N-acetylglucosamine diphosphorylase activity"/>
    <property type="evidence" value="ECO:0007669"/>
    <property type="project" value="UniProtKB-UniRule"/>
</dbReference>
<dbReference type="GO" id="GO:0000902">
    <property type="term" value="P:cell morphogenesis"/>
    <property type="evidence" value="ECO:0007669"/>
    <property type="project" value="UniProtKB-UniRule"/>
</dbReference>
<evidence type="ECO:0000256" key="2">
    <source>
        <dbReference type="ARBA" id="ARBA00007707"/>
    </source>
</evidence>
<dbReference type="GO" id="GO:0005737">
    <property type="term" value="C:cytoplasm"/>
    <property type="evidence" value="ECO:0007669"/>
    <property type="project" value="UniProtKB-SubCell"/>
</dbReference>
<comment type="subcellular location">
    <subcellularLocation>
        <location evidence="1 18">Cytoplasm</location>
    </subcellularLocation>
</comment>
<dbReference type="AlphaFoldDB" id="A0A0W0ZSX3"/>
<keyword evidence="5 18" id="KW-0808">Transferase</keyword>
<feature type="binding site" evidence="18">
    <location>
        <position position="22"/>
    </location>
    <ligand>
        <name>UDP-N-acetyl-alpha-D-glucosamine</name>
        <dbReference type="ChEBI" id="CHEBI:57705"/>
    </ligand>
</feature>
<comment type="cofactor">
    <cofactor evidence="18">
        <name>Mg(2+)</name>
        <dbReference type="ChEBI" id="CHEBI:18420"/>
    </cofactor>
    <text evidence="18">Binds 1 Mg(2+) ion per subunit.</text>
</comment>
<keyword evidence="14 18" id="KW-0961">Cell wall biogenesis/degradation</keyword>
<dbReference type="HAMAP" id="MF_01631">
    <property type="entry name" value="GlmU"/>
    <property type="match status" value="1"/>
</dbReference>
<feature type="binding site" evidence="18">
    <location>
        <position position="383"/>
    </location>
    <ligand>
        <name>acetyl-CoA</name>
        <dbReference type="ChEBI" id="CHEBI:57288"/>
    </ligand>
</feature>
<evidence type="ECO:0000256" key="17">
    <source>
        <dbReference type="ARBA" id="ARBA00049628"/>
    </source>
</evidence>
<evidence type="ECO:0000256" key="6">
    <source>
        <dbReference type="ARBA" id="ARBA00022695"/>
    </source>
</evidence>
<name>A0A0W0ZSX3_9GAMM</name>
<feature type="binding site" evidence="18">
    <location>
        <position position="157"/>
    </location>
    <ligand>
        <name>UDP-N-acetyl-alpha-D-glucosamine</name>
        <dbReference type="ChEBI" id="CHEBI:57705"/>
    </ligand>
</feature>
<evidence type="ECO:0000256" key="11">
    <source>
        <dbReference type="ARBA" id="ARBA00022984"/>
    </source>
</evidence>
<comment type="pathway">
    <text evidence="18">Bacterial outer membrane biogenesis; LPS lipid A biosynthesis.</text>
</comment>
<comment type="pathway">
    <text evidence="18">Nucleotide-sugar biosynthesis; UDP-N-acetyl-alpha-D-glucosamine biosynthesis; N-acetyl-alpha-D-glucosamine 1-phosphate from alpha-D-glucosamine 6-phosphate (route II): step 2/2.</text>
</comment>
<dbReference type="Gene3D" id="2.160.10.10">
    <property type="entry name" value="Hexapeptide repeat proteins"/>
    <property type="match status" value="1"/>
</dbReference>
<feature type="region of interest" description="Linker" evidence="18">
    <location>
        <begin position="233"/>
        <end position="253"/>
    </location>
</feature>
<dbReference type="STRING" id="40335.Ltuc_0131"/>
<protein>
    <recommendedName>
        <fullName evidence="18">Bifunctional protein GlmU</fullName>
    </recommendedName>
    <domain>
        <recommendedName>
            <fullName evidence="18">UDP-N-acetylglucosamine pyrophosphorylase</fullName>
            <ecNumber evidence="18">2.7.7.23</ecNumber>
        </recommendedName>
        <alternativeName>
            <fullName evidence="18">N-acetylglucosamine-1-phosphate uridyltransferase</fullName>
        </alternativeName>
    </domain>
    <domain>
        <recommendedName>
            <fullName evidence="18">Glucosamine-1-phosphate N-acetyltransferase</fullName>
            <ecNumber evidence="18">2.3.1.157</ecNumber>
        </recommendedName>
    </domain>
</protein>
<evidence type="ECO:0000256" key="3">
    <source>
        <dbReference type="ARBA" id="ARBA00007947"/>
    </source>
</evidence>
<feature type="binding site" evidence="18">
    <location>
        <begin position="389"/>
        <end position="390"/>
    </location>
    <ligand>
        <name>acetyl-CoA</name>
        <dbReference type="ChEBI" id="CHEBI:57288"/>
    </ligand>
</feature>
<dbReference type="InterPro" id="IPR050065">
    <property type="entry name" value="GlmU-like"/>
</dbReference>
<dbReference type="GO" id="GO:0008360">
    <property type="term" value="P:regulation of cell shape"/>
    <property type="evidence" value="ECO:0007669"/>
    <property type="project" value="UniProtKB-KW"/>
</dbReference>
<feature type="binding site" evidence="18">
    <location>
        <position position="369"/>
    </location>
    <ligand>
        <name>UDP-N-acetyl-alpha-D-glucosamine</name>
        <dbReference type="ChEBI" id="CHEBI:57705"/>
    </ligand>
</feature>
<dbReference type="NCBIfam" id="TIGR01173">
    <property type="entry name" value="glmU"/>
    <property type="match status" value="1"/>
</dbReference>
<keyword evidence="4 18" id="KW-0963">Cytoplasm</keyword>
<keyword evidence="21" id="KW-1185">Reference proteome</keyword>
<evidence type="ECO:0000256" key="13">
    <source>
        <dbReference type="ARBA" id="ARBA00023315"/>
    </source>
</evidence>
<dbReference type="InterPro" id="IPR025877">
    <property type="entry name" value="MobA-like_NTP_Trfase"/>
</dbReference>
<dbReference type="PANTHER" id="PTHR43584:SF3">
    <property type="entry name" value="BIFUNCTIONAL PROTEIN GLMU"/>
    <property type="match status" value="1"/>
</dbReference>
<evidence type="ECO:0000313" key="20">
    <source>
        <dbReference type="EMBL" id="KTD72284.1"/>
    </source>
</evidence>
<dbReference type="Gene3D" id="3.90.550.10">
    <property type="entry name" value="Spore Coat Polysaccharide Biosynthesis Protein SpsA, Chain A"/>
    <property type="match status" value="1"/>
</dbReference>
<evidence type="ECO:0000256" key="8">
    <source>
        <dbReference type="ARBA" id="ARBA00022737"/>
    </source>
</evidence>
<comment type="catalytic activity">
    <reaction evidence="15 18">
        <text>alpha-D-glucosamine 1-phosphate + acetyl-CoA = N-acetyl-alpha-D-glucosamine 1-phosphate + CoA + H(+)</text>
        <dbReference type="Rhea" id="RHEA:13725"/>
        <dbReference type="ChEBI" id="CHEBI:15378"/>
        <dbReference type="ChEBI" id="CHEBI:57287"/>
        <dbReference type="ChEBI" id="CHEBI:57288"/>
        <dbReference type="ChEBI" id="CHEBI:57776"/>
        <dbReference type="ChEBI" id="CHEBI:58516"/>
        <dbReference type="EC" id="2.3.1.157"/>
    </reaction>
</comment>
<feature type="binding site" evidence="18">
    <location>
        <position position="142"/>
    </location>
    <ligand>
        <name>UDP-N-acetyl-alpha-D-glucosamine</name>
        <dbReference type="ChEBI" id="CHEBI:57705"/>
    </ligand>
</feature>
<dbReference type="Proteomes" id="UP000054693">
    <property type="component" value="Unassembled WGS sequence"/>
</dbReference>
<dbReference type="UniPathway" id="UPA00113">
    <property type="reaction ID" value="UER00532"/>
</dbReference>
<keyword evidence="12 18" id="KW-0511">Multifunctional enzyme</keyword>
<keyword evidence="11 18" id="KW-0573">Peptidoglycan synthesis</keyword>
<dbReference type="GO" id="GO:0009252">
    <property type="term" value="P:peptidoglycan biosynthetic process"/>
    <property type="evidence" value="ECO:0007669"/>
    <property type="project" value="UniProtKB-UniRule"/>
</dbReference>
<keyword evidence="8 18" id="KW-0677">Repeat</keyword>
<dbReference type="GO" id="GO:0009245">
    <property type="term" value="P:lipid A biosynthetic process"/>
    <property type="evidence" value="ECO:0007669"/>
    <property type="project" value="UniProtKB-UniRule"/>
</dbReference>
<evidence type="ECO:0000313" key="21">
    <source>
        <dbReference type="Proteomes" id="UP000054693"/>
    </source>
</evidence>
<evidence type="ECO:0000256" key="10">
    <source>
        <dbReference type="ARBA" id="ARBA00022960"/>
    </source>
</evidence>
<keyword evidence="6 18" id="KW-0548">Nucleotidyltransferase</keyword>
<dbReference type="CDD" id="cd02540">
    <property type="entry name" value="GT2_GlmU_N_bac"/>
    <property type="match status" value="1"/>
</dbReference>
<dbReference type="EMBL" id="LNZA01000001">
    <property type="protein sequence ID" value="KTD72284.1"/>
    <property type="molecule type" value="Genomic_DNA"/>
</dbReference>
<dbReference type="PATRIC" id="fig|40335.7.peg.135"/>
<dbReference type="OrthoDB" id="9775031at2"/>
<dbReference type="EC" id="2.7.7.23" evidence="18"/>
<dbReference type="SUPFAM" id="SSF53448">
    <property type="entry name" value="Nucleotide-diphospho-sugar transferases"/>
    <property type="match status" value="1"/>
</dbReference>
<dbReference type="GO" id="GO:0006048">
    <property type="term" value="P:UDP-N-acetylglucosamine biosynthetic process"/>
    <property type="evidence" value="ECO:0007669"/>
    <property type="project" value="UniProtKB-UniPathway"/>
</dbReference>
<keyword evidence="9 18" id="KW-0460">Magnesium</keyword>
<feature type="binding site" evidence="18">
    <location>
        <begin position="78"/>
        <end position="79"/>
    </location>
    <ligand>
        <name>UDP-N-acetyl-alpha-D-glucosamine</name>
        <dbReference type="ChEBI" id="CHEBI:57705"/>
    </ligand>
</feature>
<dbReference type="CDD" id="cd03353">
    <property type="entry name" value="LbH_GlmU_C"/>
    <property type="match status" value="1"/>
</dbReference>
<keyword evidence="13 18" id="KW-0012">Acyltransferase</keyword>
<sequence length="459" mass="49557">MNLQIIILAAGQGKRMYSSTPKVLHPIAGKPMLTRVVETAQQLNPDAIHVIYGHGGEQLKNSLPDLPVHWVQQAEQLGTGHAVMQALPFIPPQTQVLVLSADVPLIQADTLRALIACSNTANAHQSILSLLVAHLEDPSGLGRIVRNNQGEVSIIVEEKDANEQEKNIKEIYSGICCAISDDLKKWLPNLSHDNAQSEYYLTEIIALAVGSHTPIRTLSVKDSAEIQGVNNRLQLQQLERILQVRQAEQLLKQGVTIADANRFDLRGDLICGKDVFIDVNCVFKGKVILGDGCSIGPNCILTDVSLEAGCEIYANSVLEGCKIANDCTIGPFARLRAGTELAANCKIGNFVETKKALFDVGSKASHLSYLGDVSLGKEVNVGAGTITCNYDGVNKYKTIIEDGVFVGSDTQFVAPVTVGAYATIGAGSTIRKDVPPGELTLTESRQKTVYGWKRPVKKE</sequence>
<dbReference type="InterPro" id="IPR001451">
    <property type="entry name" value="Hexapep"/>
</dbReference>
<dbReference type="Pfam" id="PF12804">
    <property type="entry name" value="NTP_transf_3"/>
    <property type="match status" value="1"/>
</dbReference>
<dbReference type="Pfam" id="PF00132">
    <property type="entry name" value="Hexapep"/>
    <property type="match status" value="3"/>
</dbReference>
<feature type="binding site" evidence="18">
    <location>
        <position position="73"/>
    </location>
    <ligand>
        <name>UDP-N-acetyl-alpha-D-glucosamine</name>
        <dbReference type="ChEBI" id="CHEBI:57705"/>
    </ligand>
</feature>
<evidence type="ECO:0000256" key="5">
    <source>
        <dbReference type="ARBA" id="ARBA00022679"/>
    </source>
</evidence>
<feature type="binding site" evidence="18">
    <location>
        <position position="336"/>
    </location>
    <ligand>
        <name>UDP-N-acetyl-alpha-D-glucosamine</name>
        <dbReference type="ChEBI" id="CHEBI:57705"/>
    </ligand>
</feature>
<evidence type="ECO:0000256" key="16">
    <source>
        <dbReference type="ARBA" id="ARBA00048493"/>
    </source>
</evidence>
<comment type="catalytic activity">
    <reaction evidence="16 18">
        <text>N-acetyl-alpha-D-glucosamine 1-phosphate + UTP + H(+) = UDP-N-acetyl-alpha-D-glucosamine + diphosphate</text>
        <dbReference type="Rhea" id="RHEA:13509"/>
        <dbReference type="ChEBI" id="CHEBI:15378"/>
        <dbReference type="ChEBI" id="CHEBI:33019"/>
        <dbReference type="ChEBI" id="CHEBI:46398"/>
        <dbReference type="ChEBI" id="CHEBI:57705"/>
        <dbReference type="ChEBI" id="CHEBI:57776"/>
        <dbReference type="EC" id="2.7.7.23"/>
    </reaction>
</comment>
<evidence type="ECO:0000256" key="7">
    <source>
        <dbReference type="ARBA" id="ARBA00022723"/>
    </source>
</evidence>
<feature type="binding site" evidence="18">
    <location>
        <begin position="8"/>
        <end position="11"/>
    </location>
    <ligand>
        <name>UDP-N-acetyl-alpha-D-glucosamine</name>
        <dbReference type="ChEBI" id="CHEBI:57705"/>
    </ligand>
</feature>
<evidence type="ECO:0000256" key="1">
    <source>
        <dbReference type="ARBA" id="ARBA00004496"/>
    </source>
</evidence>
<evidence type="ECO:0000256" key="12">
    <source>
        <dbReference type="ARBA" id="ARBA00023268"/>
    </source>
</evidence>
<comment type="subunit">
    <text evidence="18">Homotrimer.</text>
</comment>
<comment type="caution">
    <text evidence="20">The sequence shown here is derived from an EMBL/GenBank/DDBJ whole genome shotgun (WGS) entry which is preliminary data.</text>
</comment>
<dbReference type="GO" id="GO:0000287">
    <property type="term" value="F:magnesium ion binding"/>
    <property type="evidence" value="ECO:0007669"/>
    <property type="project" value="UniProtKB-UniRule"/>
</dbReference>
<dbReference type="GO" id="GO:0016020">
    <property type="term" value="C:membrane"/>
    <property type="evidence" value="ECO:0007669"/>
    <property type="project" value="GOC"/>
</dbReference>
<evidence type="ECO:0000259" key="19">
    <source>
        <dbReference type="Pfam" id="PF12804"/>
    </source>
</evidence>
<feature type="binding site" evidence="18">
    <location>
        <position position="354"/>
    </location>
    <ligand>
        <name>UDP-N-acetyl-alpha-D-glucosamine</name>
        <dbReference type="ChEBI" id="CHEBI:57705"/>
    </ligand>
</feature>
<feature type="binding site" evidence="18">
    <location>
        <position position="380"/>
    </location>
    <ligand>
        <name>UDP-N-acetyl-alpha-D-glucosamine</name>
        <dbReference type="ChEBI" id="CHEBI:57705"/>
    </ligand>
</feature>
<feature type="binding site" evidence="18">
    <location>
        <position position="102"/>
    </location>
    <ligand>
        <name>Mg(2+)</name>
        <dbReference type="ChEBI" id="CHEBI:18420"/>
    </ligand>
</feature>
<evidence type="ECO:0000256" key="4">
    <source>
        <dbReference type="ARBA" id="ARBA00022490"/>
    </source>
</evidence>
<accession>A0A0W0ZSX3</accession>
<feature type="domain" description="MobA-like NTP transferase" evidence="19">
    <location>
        <begin position="6"/>
        <end position="121"/>
    </location>
</feature>
<keyword evidence="10 18" id="KW-0133">Cell shape</keyword>
<dbReference type="InterPro" id="IPR029044">
    <property type="entry name" value="Nucleotide-diphossugar_trans"/>
</dbReference>
<dbReference type="RefSeq" id="WP_058519444.1">
    <property type="nucleotide sequence ID" value="NZ_CAAAIP010000005.1"/>
</dbReference>
<dbReference type="GO" id="GO:0071555">
    <property type="term" value="P:cell wall organization"/>
    <property type="evidence" value="ECO:0007669"/>
    <property type="project" value="UniProtKB-KW"/>
</dbReference>
<evidence type="ECO:0000256" key="14">
    <source>
        <dbReference type="ARBA" id="ARBA00023316"/>
    </source>
</evidence>
<evidence type="ECO:0000256" key="15">
    <source>
        <dbReference type="ARBA" id="ARBA00048247"/>
    </source>
</evidence>
<proteinExistence type="inferred from homology"/>
<feature type="binding site" evidence="18">
    <location>
        <position position="408"/>
    </location>
    <ligand>
        <name>acetyl-CoA</name>
        <dbReference type="ChEBI" id="CHEBI:57288"/>
    </ligand>
</feature>
<dbReference type="InterPro" id="IPR005882">
    <property type="entry name" value="Bifunctional_GlmU"/>
</dbReference>
<feature type="binding site" evidence="18">
    <location>
        <position position="426"/>
    </location>
    <ligand>
        <name>acetyl-CoA</name>
        <dbReference type="ChEBI" id="CHEBI:57288"/>
    </ligand>
</feature>
<feature type="active site" description="Proton acceptor" evidence="18">
    <location>
        <position position="366"/>
    </location>
</feature>
<feature type="region of interest" description="N-acetyltransferase" evidence="18">
    <location>
        <begin position="254"/>
        <end position="459"/>
    </location>
</feature>
<feature type="binding site" evidence="18">
    <location>
        <position position="230"/>
    </location>
    <ligand>
        <name>UDP-N-acetyl-alpha-D-glucosamine</name>
        <dbReference type="ChEBI" id="CHEBI:57705"/>
    </ligand>
</feature>
<keyword evidence="7 18" id="KW-0479">Metal-binding</keyword>
<dbReference type="SUPFAM" id="SSF51161">
    <property type="entry name" value="Trimeric LpxA-like enzymes"/>
    <property type="match status" value="1"/>
</dbReference>
<comment type="caution">
    <text evidence="18">Lacks conserved residue(s) required for the propagation of feature annotation.</text>
</comment>
<comment type="similarity">
    <text evidence="2 18">In the C-terminal section; belongs to the transferase hexapeptide repeat family.</text>
</comment>
<dbReference type="UniPathway" id="UPA00973"/>
<dbReference type="InterPro" id="IPR038009">
    <property type="entry name" value="GlmU_C_LbH"/>
</dbReference>
<evidence type="ECO:0000256" key="9">
    <source>
        <dbReference type="ARBA" id="ARBA00022842"/>
    </source>
</evidence>
<comment type="similarity">
    <text evidence="3 18">In the N-terminal section; belongs to the N-acetylglucosamine-1-phosphate uridyltransferase family.</text>
</comment>
<reference evidence="20 21" key="1">
    <citation type="submission" date="2015-11" db="EMBL/GenBank/DDBJ databases">
        <title>Genomic analysis of 38 Legionella species identifies large and diverse effector repertoires.</title>
        <authorList>
            <person name="Burstein D."/>
            <person name="Amaro F."/>
            <person name="Zusman T."/>
            <person name="Lifshitz Z."/>
            <person name="Cohen O."/>
            <person name="Gilbert J.A."/>
            <person name="Pupko T."/>
            <person name="Shuman H.A."/>
            <person name="Segal G."/>
        </authorList>
    </citation>
    <scope>NUCLEOTIDE SEQUENCE [LARGE SCALE GENOMIC DNA]</scope>
    <source>
        <strain evidence="20 21">ATCC 49180</strain>
    </source>
</reference>
<dbReference type="EC" id="2.3.1.157" evidence="18"/>
<gene>
    <name evidence="18 20" type="primary">glmU</name>
    <name evidence="20" type="ORF">Ltuc_0131</name>
</gene>